<evidence type="ECO:0000256" key="12">
    <source>
        <dbReference type="RuleBase" id="RU361175"/>
    </source>
</evidence>
<dbReference type="GO" id="GO:0030245">
    <property type="term" value="P:cellulose catabolic process"/>
    <property type="evidence" value="ECO:0007669"/>
    <property type="project" value="UniProtKB-KW"/>
</dbReference>
<dbReference type="STRING" id="1555112.LIP_1373"/>
<dbReference type="NCBIfam" id="TIGR03356">
    <property type="entry name" value="BGL"/>
    <property type="match status" value="1"/>
</dbReference>
<evidence type="ECO:0000256" key="3">
    <source>
        <dbReference type="ARBA" id="ARBA00012744"/>
    </source>
</evidence>
<evidence type="ECO:0000256" key="1">
    <source>
        <dbReference type="ARBA" id="ARBA00000448"/>
    </source>
</evidence>
<dbReference type="PROSITE" id="PS00653">
    <property type="entry name" value="GLYCOSYL_HYDROL_F1_2"/>
    <property type="match status" value="1"/>
</dbReference>
<evidence type="ECO:0000256" key="2">
    <source>
        <dbReference type="ARBA" id="ARBA00010838"/>
    </source>
</evidence>
<feature type="binding site" evidence="10">
    <location>
        <position position="121"/>
    </location>
    <ligand>
        <name>substrate</name>
    </ligand>
</feature>
<keyword evidence="7 12" id="KW-0326">Glycosidase</keyword>
<evidence type="ECO:0000256" key="9">
    <source>
        <dbReference type="PIRSR" id="PIRSR617736-1"/>
    </source>
</evidence>
<keyword evidence="8" id="KW-0624">Polysaccharide degradation</keyword>
<reference evidence="14" key="2">
    <citation type="journal article" date="2016" name="Int. J. Syst. Evol. Microbiol.">
        <title>Complete genome sequence and cell structure of Limnochorda pilosa, a Gram-negative spore-former within the phylum Firmicutes.</title>
        <authorList>
            <person name="Watanabe M."/>
            <person name="Kojima H."/>
            <person name="Fukui M."/>
        </authorList>
    </citation>
    <scope>NUCLEOTIDE SEQUENCE [LARGE SCALE GENOMIC DNA]</scope>
    <source>
        <strain evidence="14">HC45</strain>
    </source>
</reference>
<feature type="binding site" evidence="10">
    <location>
        <position position="294"/>
    </location>
    <ligand>
        <name>substrate</name>
    </ligand>
</feature>
<dbReference type="Pfam" id="PF00232">
    <property type="entry name" value="Glyco_hydro_1"/>
    <property type="match status" value="1"/>
</dbReference>
<dbReference type="InterPro" id="IPR017853">
    <property type="entry name" value="GH"/>
</dbReference>
<feature type="binding site" evidence="10">
    <location>
        <position position="165"/>
    </location>
    <ligand>
        <name>substrate</name>
    </ligand>
</feature>
<gene>
    <name evidence="13" type="ORF">LIP_1373</name>
</gene>
<feature type="binding site" evidence="10">
    <location>
        <position position="396"/>
    </location>
    <ligand>
        <name>substrate</name>
    </ligand>
</feature>
<comment type="catalytic activity">
    <reaction evidence="1 12">
        <text>Hydrolysis of terminal, non-reducing beta-D-glucosyl residues with release of beta-D-glucose.</text>
        <dbReference type="EC" id="3.2.1.21"/>
    </reaction>
</comment>
<evidence type="ECO:0000256" key="11">
    <source>
        <dbReference type="PROSITE-ProRule" id="PRU10055"/>
    </source>
</evidence>
<keyword evidence="5" id="KW-0136">Cellulose degradation</keyword>
<proteinExistence type="inferred from homology"/>
<feature type="binding site" evidence="10">
    <location>
        <begin position="403"/>
        <end position="404"/>
    </location>
    <ligand>
        <name>substrate</name>
    </ligand>
</feature>
<evidence type="ECO:0000256" key="4">
    <source>
        <dbReference type="ARBA" id="ARBA00022801"/>
    </source>
</evidence>
<dbReference type="FunFam" id="3.20.20.80:FF:000004">
    <property type="entry name" value="Beta-glucosidase 6-phospho-beta-glucosidase"/>
    <property type="match status" value="1"/>
</dbReference>
<dbReference type="GO" id="GO:0008422">
    <property type="term" value="F:beta-glucosidase activity"/>
    <property type="evidence" value="ECO:0007669"/>
    <property type="project" value="UniProtKB-EC"/>
</dbReference>
<dbReference type="KEGG" id="lpil:LIP_1373"/>
<dbReference type="InterPro" id="IPR018120">
    <property type="entry name" value="Glyco_hydro_1_AS"/>
</dbReference>
<sequence>MAELRFPDGFLWGTATASYQVEGAVREDGRGESIWDRFSHTPGKTFEGQTGDVACDHYHRYPEDVEHMARMGMNAYRFSVAWPRIFPEGKGPVNQKGLDFYRRLVDALQGRHIQPCLTLYHWDLPQALQEKGGWDNRDTGRYFAEYAHTLYQALGDRVPLWITLNEPWVAAILGHAFGQHAPGFGDFPLAMRVVHHLLLAHGWAVEAFRHDGPRRAQIGITLNLSPVEPATGKEADGQAADLADRFTNRLFLDPIFRGAYPELPDLMRSALPQATPEEMERISTPVDFLGVNYYTRQVVEADPQGLYGVGMVPARGDLTEMGWEVYPQGLYDLLIRVHREYHPQAVYVTENGAAFADEIQDGEVDDPRRIAYVREHLSRAHAAIGAGVPLKGYFYWSLMDNFEWAFGYSKRFGLLYVVPGSLERVWKRSARWYAQVAQANAVPLG</sequence>
<dbReference type="OrthoDB" id="2339329at2"/>
<dbReference type="SUPFAM" id="SSF51445">
    <property type="entry name" value="(Trans)glycosidases"/>
    <property type="match status" value="1"/>
</dbReference>
<dbReference type="InterPro" id="IPR033132">
    <property type="entry name" value="GH_1_N_CS"/>
</dbReference>
<dbReference type="PANTHER" id="PTHR10353:SF36">
    <property type="entry name" value="LP05116P"/>
    <property type="match status" value="1"/>
</dbReference>
<name>A0A0K2SK68_LIMPI</name>
<evidence type="ECO:0000256" key="10">
    <source>
        <dbReference type="PIRSR" id="PIRSR617736-2"/>
    </source>
</evidence>
<dbReference type="GO" id="GO:0005829">
    <property type="term" value="C:cytosol"/>
    <property type="evidence" value="ECO:0007669"/>
    <property type="project" value="TreeGrafter"/>
</dbReference>
<dbReference type="PANTHER" id="PTHR10353">
    <property type="entry name" value="GLYCOSYL HYDROLASE"/>
    <property type="match status" value="1"/>
</dbReference>
<evidence type="ECO:0000313" key="14">
    <source>
        <dbReference type="Proteomes" id="UP000065807"/>
    </source>
</evidence>
<dbReference type="EMBL" id="AP014924">
    <property type="protein sequence ID" value="BAS27224.1"/>
    <property type="molecule type" value="Genomic_DNA"/>
</dbReference>
<comment type="similarity">
    <text evidence="2 12">Belongs to the glycosyl hydrolase 1 family.</text>
</comment>
<dbReference type="PRINTS" id="PR00131">
    <property type="entry name" value="GLHYDRLASE1"/>
</dbReference>
<keyword evidence="4 12" id="KW-0378">Hydrolase</keyword>
<dbReference type="EC" id="3.2.1.21" evidence="3 12"/>
<dbReference type="InterPro" id="IPR001360">
    <property type="entry name" value="Glyco_hydro_1"/>
</dbReference>
<evidence type="ECO:0000313" key="13">
    <source>
        <dbReference type="EMBL" id="BAS27224.1"/>
    </source>
</evidence>
<dbReference type="Gene3D" id="3.20.20.80">
    <property type="entry name" value="Glycosidases"/>
    <property type="match status" value="1"/>
</dbReference>
<evidence type="ECO:0000256" key="5">
    <source>
        <dbReference type="ARBA" id="ARBA00023001"/>
    </source>
</evidence>
<evidence type="ECO:0000256" key="8">
    <source>
        <dbReference type="ARBA" id="ARBA00023326"/>
    </source>
</evidence>
<dbReference type="PROSITE" id="PS00572">
    <property type="entry name" value="GLYCOSYL_HYDROL_F1_1"/>
    <property type="match status" value="1"/>
</dbReference>
<evidence type="ECO:0000256" key="7">
    <source>
        <dbReference type="ARBA" id="ARBA00023295"/>
    </source>
</evidence>
<feature type="binding site" evidence="10">
    <location>
        <position position="20"/>
    </location>
    <ligand>
        <name>substrate</name>
    </ligand>
</feature>
<accession>A0A0K2SK68</accession>
<keyword evidence="14" id="KW-1185">Reference proteome</keyword>
<dbReference type="RefSeq" id="WP_068135787.1">
    <property type="nucleotide sequence ID" value="NZ_AP014924.1"/>
</dbReference>
<feature type="active site" description="Nucleophile" evidence="9 11">
    <location>
        <position position="350"/>
    </location>
</feature>
<keyword evidence="6" id="KW-0119">Carbohydrate metabolism</keyword>
<organism evidence="13 14">
    <name type="scientific">Limnochorda pilosa</name>
    <dbReference type="NCBI Taxonomy" id="1555112"/>
    <lineage>
        <taxon>Bacteria</taxon>
        <taxon>Bacillati</taxon>
        <taxon>Bacillota</taxon>
        <taxon>Limnochordia</taxon>
        <taxon>Limnochordales</taxon>
        <taxon>Limnochordaceae</taxon>
        <taxon>Limnochorda</taxon>
    </lineage>
</organism>
<dbReference type="InterPro" id="IPR017736">
    <property type="entry name" value="Glyco_hydro_1_beta-glucosidase"/>
</dbReference>
<dbReference type="Proteomes" id="UP000065807">
    <property type="component" value="Chromosome"/>
</dbReference>
<dbReference type="AlphaFoldDB" id="A0A0K2SK68"/>
<evidence type="ECO:0000256" key="6">
    <source>
        <dbReference type="ARBA" id="ARBA00023277"/>
    </source>
</evidence>
<feature type="active site" description="Proton donor" evidence="9">
    <location>
        <position position="166"/>
    </location>
</feature>
<dbReference type="PATRIC" id="fig|1555112.3.peg.1413"/>
<reference evidence="14" key="1">
    <citation type="submission" date="2015-07" db="EMBL/GenBank/DDBJ databases">
        <title>Complete genome sequence and phylogenetic analysis of Limnochorda pilosa.</title>
        <authorList>
            <person name="Watanabe M."/>
            <person name="Kojima H."/>
            <person name="Fukui M."/>
        </authorList>
    </citation>
    <scope>NUCLEOTIDE SEQUENCE [LARGE SCALE GENOMIC DNA]</scope>
    <source>
        <strain evidence="14">HC45</strain>
    </source>
</reference>
<protein>
    <recommendedName>
        <fullName evidence="3 12">Beta-glucosidase</fullName>
        <ecNumber evidence="3 12">3.2.1.21</ecNumber>
    </recommendedName>
</protein>